<feature type="transmembrane region" description="Helical" evidence="9">
    <location>
        <begin position="136"/>
        <end position="156"/>
    </location>
</feature>
<feature type="domain" description="Signal transduction histidine kinase subgroup 3 dimerisation and phosphoacceptor" evidence="11">
    <location>
        <begin position="205"/>
        <end position="270"/>
    </location>
</feature>
<dbReference type="Pfam" id="PF07730">
    <property type="entry name" value="HisKA_3"/>
    <property type="match status" value="1"/>
</dbReference>
<dbReference type="Gene3D" id="1.20.5.1930">
    <property type="match status" value="1"/>
</dbReference>
<sequence>MTSSAADALAGQPGPGPRWLGDLGQAALAALLALVLLPVGVRSVREGDVGTGWTVTLLGALVVLHLAVVVARRRPVASYAVGAGAMLVLVTGPDLSGLTANAAGGAFSPVLLPSSLCFFPLLYAVSARGSRPWPTIALGVALIGCLLTVVRIWSFSVPGLEWWTWRLILTTAMLAGTLAAWALGRFRATREAWIAELADRGAADERRRIAREMHDVVAHSLAVVVSHAEAGRLVVARDPDRAPEILGTIADAGRGALTEMRGLLGVLRDEAGSNAPQPGLDELPGLVAGVRAAGLEVAYDDAALPEARPPATVGLTAYRVAQEALTNVTRHAGPGARARVVVAREGTELVVEVTDNGAGPGAFAGSPGRGLIGMRERVEAVGGVLKAGPDPREGTGWRVHARLPWGEEDSRG</sequence>
<keyword evidence="9" id="KW-0812">Transmembrane</keyword>
<gene>
    <name evidence="13" type="ORF">DDE18_17160</name>
</gene>
<evidence type="ECO:0000256" key="7">
    <source>
        <dbReference type="ARBA" id="ARBA00022840"/>
    </source>
</evidence>
<dbReference type="Pfam" id="PF23539">
    <property type="entry name" value="DUF7134"/>
    <property type="match status" value="1"/>
</dbReference>
<feature type="transmembrane region" description="Helical" evidence="9">
    <location>
        <begin position="105"/>
        <end position="124"/>
    </location>
</feature>
<keyword evidence="9" id="KW-1133">Transmembrane helix</keyword>
<dbReference type="EC" id="2.7.13.3" evidence="2"/>
<keyword evidence="6 13" id="KW-0418">Kinase</keyword>
<protein>
    <recommendedName>
        <fullName evidence="2">histidine kinase</fullName>
        <ecNumber evidence="2">2.7.13.3</ecNumber>
    </recommendedName>
</protein>
<evidence type="ECO:0000256" key="8">
    <source>
        <dbReference type="ARBA" id="ARBA00023012"/>
    </source>
</evidence>
<dbReference type="GO" id="GO:0046983">
    <property type="term" value="F:protein dimerization activity"/>
    <property type="evidence" value="ECO:0007669"/>
    <property type="project" value="InterPro"/>
</dbReference>
<dbReference type="InterPro" id="IPR050482">
    <property type="entry name" value="Sensor_HK_TwoCompSys"/>
</dbReference>
<keyword evidence="8" id="KW-0902">Two-component regulatory system</keyword>
<keyword evidence="7" id="KW-0067">ATP-binding</keyword>
<evidence type="ECO:0000256" key="1">
    <source>
        <dbReference type="ARBA" id="ARBA00000085"/>
    </source>
</evidence>
<keyword evidence="5" id="KW-0547">Nucleotide-binding</keyword>
<dbReference type="InterPro" id="IPR003594">
    <property type="entry name" value="HATPase_dom"/>
</dbReference>
<keyword evidence="9" id="KW-0472">Membrane</keyword>
<feature type="domain" description="DUF7134" evidence="12">
    <location>
        <begin position="26"/>
        <end position="191"/>
    </location>
</feature>
<dbReference type="Gene3D" id="3.30.565.10">
    <property type="entry name" value="Histidine kinase-like ATPase, C-terminal domain"/>
    <property type="match status" value="1"/>
</dbReference>
<keyword evidence="3" id="KW-0597">Phosphoprotein</keyword>
<feature type="transmembrane region" description="Helical" evidence="9">
    <location>
        <begin position="162"/>
        <end position="183"/>
    </location>
</feature>
<dbReference type="InterPro" id="IPR036890">
    <property type="entry name" value="HATPase_C_sf"/>
</dbReference>
<dbReference type="OrthoDB" id="227596at2"/>
<dbReference type="GO" id="GO:0000155">
    <property type="term" value="F:phosphorelay sensor kinase activity"/>
    <property type="evidence" value="ECO:0007669"/>
    <property type="project" value="InterPro"/>
</dbReference>
<evidence type="ECO:0000313" key="14">
    <source>
        <dbReference type="Proteomes" id="UP000246018"/>
    </source>
</evidence>
<dbReference type="InterPro" id="IPR011712">
    <property type="entry name" value="Sig_transdc_His_kin_sub3_dim/P"/>
</dbReference>
<accession>A0A2T8F7Z1</accession>
<evidence type="ECO:0000256" key="2">
    <source>
        <dbReference type="ARBA" id="ARBA00012438"/>
    </source>
</evidence>
<dbReference type="CDD" id="cd16917">
    <property type="entry name" value="HATPase_UhpB-NarQ-NarX-like"/>
    <property type="match status" value="1"/>
</dbReference>
<keyword evidence="14" id="KW-1185">Reference proteome</keyword>
<feature type="domain" description="Histidine kinase/HSP90-like ATPase" evidence="10">
    <location>
        <begin position="316"/>
        <end position="404"/>
    </location>
</feature>
<feature type="transmembrane region" description="Helical" evidence="9">
    <location>
        <begin position="50"/>
        <end position="69"/>
    </location>
</feature>
<evidence type="ECO:0000256" key="4">
    <source>
        <dbReference type="ARBA" id="ARBA00022679"/>
    </source>
</evidence>
<evidence type="ECO:0000256" key="5">
    <source>
        <dbReference type="ARBA" id="ARBA00022741"/>
    </source>
</evidence>
<dbReference type="SUPFAM" id="SSF55874">
    <property type="entry name" value="ATPase domain of HSP90 chaperone/DNA topoisomerase II/histidine kinase"/>
    <property type="match status" value="1"/>
</dbReference>
<comment type="caution">
    <text evidence="13">The sequence shown here is derived from an EMBL/GenBank/DDBJ whole genome shotgun (WGS) entry which is preliminary data.</text>
</comment>
<feature type="transmembrane region" description="Helical" evidence="9">
    <location>
        <begin position="26"/>
        <end position="44"/>
    </location>
</feature>
<keyword evidence="4" id="KW-0808">Transferase</keyword>
<evidence type="ECO:0000259" key="11">
    <source>
        <dbReference type="Pfam" id="PF07730"/>
    </source>
</evidence>
<name>A0A2T8F7Z1_9ACTN</name>
<dbReference type="PANTHER" id="PTHR24421">
    <property type="entry name" value="NITRATE/NITRITE SENSOR PROTEIN NARX-RELATED"/>
    <property type="match status" value="1"/>
</dbReference>
<evidence type="ECO:0000259" key="10">
    <source>
        <dbReference type="Pfam" id="PF02518"/>
    </source>
</evidence>
<dbReference type="Pfam" id="PF02518">
    <property type="entry name" value="HATPase_c"/>
    <property type="match status" value="1"/>
</dbReference>
<dbReference type="PANTHER" id="PTHR24421:SF10">
    <property type="entry name" value="NITRATE_NITRITE SENSOR PROTEIN NARQ"/>
    <property type="match status" value="1"/>
</dbReference>
<dbReference type="GO" id="GO:0016020">
    <property type="term" value="C:membrane"/>
    <property type="evidence" value="ECO:0007669"/>
    <property type="project" value="InterPro"/>
</dbReference>
<organism evidence="13 14">
    <name type="scientific">Nocardioides gansuensis</name>
    <dbReference type="NCBI Taxonomy" id="2138300"/>
    <lineage>
        <taxon>Bacteria</taxon>
        <taxon>Bacillati</taxon>
        <taxon>Actinomycetota</taxon>
        <taxon>Actinomycetes</taxon>
        <taxon>Propionibacteriales</taxon>
        <taxon>Nocardioidaceae</taxon>
        <taxon>Nocardioides</taxon>
    </lineage>
</organism>
<evidence type="ECO:0000256" key="3">
    <source>
        <dbReference type="ARBA" id="ARBA00022553"/>
    </source>
</evidence>
<evidence type="ECO:0000259" key="12">
    <source>
        <dbReference type="Pfam" id="PF23539"/>
    </source>
</evidence>
<dbReference type="GO" id="GO:0005524">
    <property type="term" value="F:ATP binding"/>
    <property type="evidence" value="ECO:0007669"/>
    <property type="project" value="UniProtKB-KW"/>
</dbReference>
<comment type="catalytic activity">
    <reaction evidence="1">
        <text>ATP + protein L-histidine = ADP + protein N-phospho-L-histidine.</text>
        <dbReference type="EC" id="2.7.13.3"/>
    </reaction>
</comment>
<dbReference type="AlphaFoldDB" id="A0A2T8F7Z1"/>
<proteinExistence type="predicted"/>
<reference evidence="13 14" key="1">
    <citation type="submission" date="2018-04" db="EMBL/GenBank/DDBJ databases">
        <title>Genome of Nocardioides gansuensis WSJ-1.</title>
        <authorList>
            <person name="Wu S."/>
            <person name="Wang G."/>
        </authorList>
    </citation>
    <scope>NUCLEOTIDE SEQUENCE [LARGE SCALE GENOMIC DNA]</scope>
    <source>
        <strain evidence="13 14">WSJ-1</strain>
    </source>
</reference>
<evidence type="ECO:0000256" key="9">
    <source>
        <dbReference type="SAM" id="Phobius"/>
    </source>
</evidence>
<feature type="transmembrane region" description="Helical" evidence="9">
    <location>
        <begin position="76"/>
        <end position="93"/>
    </location>
</feature>
<evidence type="ECO:0000313" key="13">
    <source>
        <dbReference type="EMBL" id="PVG81819.1"/>
    </source>
</evidence>
<dbReference type="Proteomes" id="UP000246018">
    <property type="component" value="Unassembled WGS sequence"/>
</dbReference>
<evidence type="ECO:0000256" key="6">
    <source>
        <dbReference type="ARBA" id="ARBA00022777"/>
    </source>
</evidence>
<dbReference type="InterPro" id="IPR055558">
    <property type="entry name" value="DUF7134"/>
</dbReference>
<dbReference type="EMBL" id="QDGZ01000007">
    <property type="protein sequence ID" value="PVG81819.1"/>
    <property type="molecule type" value="Genomic_DNA"/>
</dbReference>